<sequence length="212" mass="22634">MTTTPADHLRAVHRLIDTTERDGAEVKRLTATRTYSADLDEVWDALTTLDRIPRWFLPVSGDLRLGGRYRLEGNASGEVLECEPPQHLAITWEYADEVSWVDVRLTSLGDQTRLELVHLAPVDPAKWAEFGPGAVGIGWEMALMGLAAHLAAGNGADPVAVAAWMGSPDGIAFMTGSSIAWGEASIAAGEDPEQARAAAARCTAAYTAPPEG</sequence>
<gene>
    <name evidence="3" type="ORF">ACFPQB_04115</name>
</gene>
<accession>A0ABW0ZG64</accession>
<name>A0ABW0ZG64_9ACTN</name>
<evidence type="ECO:0000313" key="3">
    <source>
        <dbReference type="EMBL" id="MFC5728088.1"/>
    </source>
</evidence>
<evidence type="ECO:0000259" key="2">
    <source>
        <dbReference type="Pfam" id="PF08327"/>
    </source>
</evidence>
<protein>
    <submittedName>
        <fullName evidence="3">SRPBCC family protein</fullName>
    </submittedName>
</protein>
<evidence type="ECO:0000313" key="4">
    <source>
        <dbReference type="Proteomes" id="UP001596072"/>
    </source>
</evidence>
<comment type="caution">
    <text evidence="3">The sequence shown here is derived from an EMBL/GenBank/DDBJ whole genome shotgun (WGS) entry which is preliminary data.</text>
</comment>
<dbReference type="InterPro" id="IPR023393">
    <property type="entry name" value="START-like_dom_sf"/>
</dbReference>
<dbReference type="Proteomes" id="UP001596072">
    <property type="component" value="Unassembled WGS sequence"/>
</dbReference>
<dbReference type="SUPFAM" id="SSF55961">
    <property type="entry name" value="Bet v1-like"/>
    <property type="match status" value="1"/>
</dbReference>
<dbReference type="RefSeq" id="WP_136431742.1">
    <property type="nucleotide sequence ID" value="NZ_JBHSNS010000001.1"/>
</dbReference>
<dbReference type="Gene3D" id="3.30.530.20">
    <property type="match status" value="1"/>
</dbReference>
<keyword evidence="4" id="KW-1185">Reference proteome</keyword>
<evidence type="ECO:0000256" key="1">
    <source>
        <dbReference type="ARBA" id="ARBA00006817"/>
    </source>
</evidence>
<proteinExistence type="inferred from homology"/>
<reference evidence="4" key="1">
    <citation type="journal article" date="2019" name="Int. J. Syst. Evol. Microbiol.">
        <title>The Global Catalogue of Microorganisms (GCM) 10K type strain sequencing project: providing services to taxonomists for standard genome sequencing and annotation.</title>
        <authorList>
            <consortium name="The Broad Institute Genomics Platform"/>
            <consortium name="The Broad Institute Genome Sequencing Center for Infectious Disease"/>
            <person name="Wu L."/>
            <person name="Ma J."/>
        </authorList>
    </citation>
    <scope>NUCLEOTIDE SEQUENCE [LARGE SCALE GENOMIC DNA]</scope>
    <source>
        <strain evidence="4">YIM 94188</strain>
    </source>
</reference>
<organism evidence="3 4">
    <name type="scientific">Nocardioides vastitatis</name>
    <dbReference type="NCBI Taxonomy" id="2568655"/>
    <lineage>
        <taxon>Bacteria</taxon>
        <taxon>Bacillati</taxon>
        <taxon>Actinomycetota</taxon>
        <taxon>Actinomycetes</taxon>
        <taxon>Propionibacteriales</taxon>
        <taxon>Nocardioidaceae</taxon>
        <taxon>Nocardioides</taxon>
    </lineage>
</organism>
<dbReference type="InterPro" id="IPR013538">
    <property type="entry name" value="ASHA1/2-like_C"/>
</dbReference>
<feature type="domain" description="Activator of Hsp90 ATPase homologue 1/2-like C-terminal" evidence="2">
    <location>
        <begin position="37"/>
        <end position="150"/>
    </location>
</feature>
<dbReference type="CDD" id="cd08899">
    <property type="entry name" value="SRPBCC_CalC_Aha1-like_6"/>
    <property type="match status" value="1"/>
</dbReference>
<dbReference type="Pfam" id="PF08327">
    <property type="entry name" value="AHSA1"/>
    <property type="match status" value="1"/>
</dbReference>
<dbReference type="EMBL" id="JBHSNS010000001">
    <property type="protein sequence ID" value="MFC5728088.1"/>
    <property type="molecule type" value="Genomic_DNA"/>
</dbReference>
<comment type="similarity">
    <text evidence="1">Belongs to the AHA1 family.</text>
</comment>